<proteinExistence type="predicted"/>
<dbReference type="AlphaFoldDB" id="A0A6M3KXY6"/>
<keyword evidence="1" id="KW-0862">Zinc</keyword>
<evidence type="ECO:0000313" key="1">
    <source>
        <dbReference type="EMBL" id="QJA87067.1"/>
    </source>
</evidence>
<reference evidence="1" key="1">
    <citation type="submission" date="2020-03" db="EMBL/GenBank/DDBJ databases">
        <title>The deep terrestrial virosphere.</title>
        <authorList>
            <person name="Holmfeldt K."/>
            <person name="Nilsson E."/>
            <person name="Simone D."/>
            <person name="Lopez-Fernandez M."/>
            <person name="Wu X."/>
            <person name="de Brujin I."/>
            <person name="Lundin D."/>
            <person name="Andersson A."/>
            <person name="Bertilsson S."/>
            <person name="Dopson M."/>
        </authorList>
    </citation>
    <scope>NUCLEOTIDE SEQUENCE</scope>
    <source>
        <strain evidence="1">MM415B03056</strain>
    </source>
</reference>
<name>A0A6M3KXY6_9ZZZZ</name>
<dbReference type="EMBL" id="MT142679">
    <property type="protein sequence ID" value="QJA87067.1"/>
    <property type="molecule type" value="Genomic_DNA"/>
</dbReference>
<dbReference type="GO" id="GO:0008270">
    <property type="term" value="F:zinc ion binding"/>
    <property type="evidence" value="ECO:0007669"/>
    <property type="project" value="UniProtKB-KW"/>
</dbReference>
<protein>
    <submittedName>
        <fullName evidence="1">Putative transcription factor zinc-finger domain</fullName>
    </submittedName>
</protein>
<keyword evidence="1" id="KW-0479">Metal-binding</keyword>
<accession>A0A6M3KXY6</accession>
<organism evidence="1">
    <name type="scientific">viral metagenome</name>
    <dbReference type="NCBI Taxonomy" id="1070528"/>
    <lineage>
        <taxon>unclassified sequences</taxon>
        <taxon>metagenomes</taxon>
        <taxon>organismal metagenomes</taxon>
    </lineage>
</organism>
<gene>
    <name evidence="1" type="ORF">MM415B03056_0015</name>
</gene>
<keyword evidence="1" id="KW-0863">Zinc-finger</keyword>
<sequence length="74" mass="8541">MSWDNFECPNCKDLVEKVDDKAFNFERIQGSDALDADPLSSATTKIELWYCFSCGGYFKAYYKLDRIAPLRELS</sequence>